<feature type="transmembrane region" description="Helical" evidence="1">
    <location>
        <begin position="213"/>
        <end position="231"/>
    </location>
</feature>
<dbReference type="AlphaFoldDB" id="A0A7U4DPL4"/>
<feature type="transmembrane region" description="Helical" evidence="1">
    <location>
        <begin position="184"/>
        <end position="201"/>
    </location>
</feature>
<gene>
    <name evidence="2" type="ordered locus">Despr_2124</name>
</gene>
<feature type="transmembrane region" description="Helical" evidence="1">
    <location>
        <begin position="88"/>
        <end position="109"/>
    </location>
</feature>
<name>A0A7U4DPL4_DESPD</name>
<organism evidence="2 3">
    <name type="scientific">Desulfobulbus propionicus (strain ATCC 33891 / DSM 2032 / VKM B-1956 / 1pr3)</name>
    <dbReference type="NCBI Taxonomy" id="577650"/>
    <lineage>
        <taxon>Bacteria</taxon>
        <taxon>Pseudomonadati</taxon>
        <taxon>Thermodesulfobacteriota</taxon>
        <taxon>Desulfobulbia</taxon>
        <taxon>Desulfobulbales</taxon>
        <taxon>Desulfobulbaceae</taxon>
        <taxon>Desulfobulbus</taxon>
    </lineage>
</organism>
<sequence length="258" mass="27938">MEWLWDISIWSSLLTLTVLEIVLGIDNIVFITLLVDKVPAGKRAFARQFGLLAAMGTRILLLMSVAWLAKLVAPLFEVAGHPVSGRDLVLLLGGLFLIYKAVIEIHGSLEGGDEAHGPKHLASQLPLVIAQIAIIDIVFSLDSVITAVGLADHLWVMIAAIVMAIGVMMVAAKPIGQFVAQHPTVKMLALSFLVLVGVALVAEGTGHEMPKGYLYFAMAFSFIVEILNLRLRKKAAPVQLHQVYDRVRLPDTEAGGNH</sequence>
<evidence type="ECO:0000313" key="2">
    <source>
        <dbReference type="EMBL" id="ADW18271.1"/>
    </source>
</evidence>
<dbReference type="InterPro" id="IPR005496">
    <property type="entry name" value="Integral_membrane_TerC"/>
</dbReference>
<dbReference type="PANTHER" id="PTHR30060">
    <property type="entry name" value="INNER MEMBRANE PROTEIN"/>
    <property type="match status" value="1"/>
</dbReference>
<feature type="transmembrane region" description="Helical" evidence="1">
    <location>
        <begin position="48"/>
        <end position="68"/>
    </location>
</feature>
<keyword evidence="1" id="KW-0812">Transmembrane</keyword>
<dbReference type="KEGG" id="dpr:Despr_2124"/>
<dbReference type="PANTHER" id="PTHR30060:SF0">
    <property type="entry name" value="COILED-COIL PROTEIN (DUF2040)-RELATED"/>
    <property type="match status" value="1"/>
</dbReference>
<reference evidence="2 3" key="1">
    <citation type="journal article" date="2011" name="Stand. Genomic Sci.">
        <title>Complete genome sequence of Desulfobulbus propionicus type strain (1pr3).</title>
        <authorList>
            <person name="Pagani I."/>
            <person name="Lapidus A."/>
            <person name="Nolan M."/>
            <person name="Lucas S."/>
            <person name="Hammon N."/>
            <person name="Deshpande S."/>
            <person name="Cheng J.F."/>
            <person name="Chertkov O."/>
            <person name="Davenport K."/>
            <person name="Tapia R."/>
            <person name="Han C."/>
            <person name="Goodwin L."/>
            <person name="Pitluck S."/>
            <person name="Liolios K."/>
            <person name="Mavromatis K."/>
            <person name="Ivanova N."/>
            <person name="Mikhailova N."/>
            <person name="Pati A."/>
            <person name="Chen A."/>
            <person name="Palaniappan K."/>
            <person name="Land M."/>
            <person name="Hauser L."/>
            <person name="Chang Y.J."/>
            <person name="Jeffries C.D."/>
            <person name="Detter J.C."/>
            <person name="Brambilla E."/>
            <person name="Kannan K.P."/>
            <person name="Djao O.D."/>
            <person name="Rohde M."/>
            <person name="Pukall R."/>
            <person name="Spring S."/>
            <person name="Goker M."/>
            <person name="Sikorski J."/>
            <person name="Woyke T."/>
            <person name="Bristow J."/>
            <person name="Eisen J.A."/>
            <person name="Markowitz V."/>
            <person name="Hugenholtz P."/>
            <person name="Kyrpides N.C."/>
            <person name="Klenk H.P."/>
        </authorList>
    </citation>
    <scope>NUCLEOTIDE SEQUENCE [LARGE SCALE GENOMIC DNA]</scope>
    <source>
        <strain evidence="3">ATCC 33891 / DSM 2032 / 1pr3</strain>
    </source>
</reference>
<dbReference type="GO" id="GO:0005886">
    <property type="term" value="C:plasma membrane"/>
    <property type="evidence" value="ECO:0007669"/>
    <property type="project" value="TreeGrafter"/>
</dbReference>
<evidence type="ECO:0000256" key="1">
    <source>
        <dbReference type="SAM" id="Phobius"/>
    </source>
</evidence>
<dbReference type="Pfam" id="PF03741">
    <property type="entry name" value="TerC"/>
    <property type="match status" value="1"/>
</dbReference>
<dbReference type="EMBL" id="CP002364">
    <property type="protein sequence ID" value="ADW18271.1"/>
    <property type="molecule type" value="Genomic_DNA"/>
</dbReference>
<accession>A0A7U4DPL4</accession>
<proteinExistence type="predicted"/>
<feature type="transmembrane region" description="Helical" evidence="1">
    <location>
        <begin position="153"/>
        <end position="172"/>
    </location>
</feature>
<keyword evidence="1" id="KW-1133">Transmembrane helix</keyword>
<feature type="transmembrane region" description="Helical" evidence="1">
    <location>
        <begin position="12"/>
        <end position="36"/>
    </location>
</feature>
<feature type="transmembrane region" description="Helical" evidence="1">
    <location>
        <begin position="121"/>
        <end position="141"/>
    </location>
</feature>
<keyword evidence="3" id="KW-1185">Reference proteome</keyword>
<dbReference type="Proteomes" id="UP000006365">
    <property type="component" value="Chromosome"/>
</dbReference>
<keyword evidence="1" id="KW-0472">Membrane</keyword>
<evidence type="ECO:0000313" key="3">
    <source>
        <dbReference type="Proteomes" id="UP000006365"/>
    </source>
</evidence>
<protein>
    <submittedName>
        <fullName evidence="2">Integral membrane protein TerC</fullName>
    </submittedName>
</protein>
<dbReference type="RefSeq" id="WP_015724810.1">
    <property type="nucleotide sequence ID" value="NC_014972.1"/>
</dbReference>